<dbReference type="eggNOG" id="COG1819">
    <property type="taxonomic scope" value="Bacteria"/>
</dbReference>
<accession>E8V5U5</accession>
<dbReference type="GO" id="GO:0008194">
    <property type="term" value="F:UDP-glycosyltransferase activity"/>
    <property type="evidence" value="ECO:0007669"/>
    <property type="project" value="InterPro"/>
</dbReference>
<keyword evidence="1" id="KW-0808">Transferase</keyword>
<dbReference type="PANTHER" id="PTHR48050:SF13">
    <property type="entry name" value="STEROL 3-BETA-GLUCOSYLTRANSFERASE UGT80A2"/>
    <property type="match status" value="1"/>
</dbReference>
<protein>
    <submittedName>
        <fullName evidence="1">Glycosyltransferase, MGT family</fullName>
    </submittedName>
</protein>
<dbReference type="FunFam" id="3.40.50.2000:FF:000072">
    <property type="entry name" value="Glycosyl transferase"/>
    <property type="match status" value="1"/>
</dbReference>
<gene>
    <name evidence="1" type="ordered locus">AciPR4_1898</name>
</gene>
<dbReference type="KEGG" id="tsa:AciPR4_1898"/>
<dbReference type="InterPro" id="IPR050426">
    <property type="entry name" value="Glycosyltransferase_28"/>
</dbReference>
<dbReference type="OrthoDB" id="9805366at2"/>
<dbReference type="CDD" id="cd03784">
    <property type="entry name" value="GT1_Gtf-like"/>
    <property type="match status" value="1"/>
</dbReference>
<dbReference type="InterPro" id="IPR002213">
    <property type="entry name" value="UDP_glucos_trans"/>
</dbReference>
<dbReference type="STRING" id="401053.AciPR4_1898"/>
<dbReference type="Pfam" id="PF00201">
    <property type="entry name" value="UDPGT"/>
    <property type="match status" value="1"/>
</dbReference>
<reference evidence="1 2" key="1">
    <citation type="journal article" date="2012" name="Stand. Genomic Sci.">
        <title>Complete genome sequence of Terriglobus saanensis type strain SP1PR4(T), an Acidobacteria from tundra soil.</title>
        <authorList>
            <person name="Rawat S.R."/>
            <person name="Mannisto M.K."/>
            <person name="Starovoytov V."/>
            <person name="Goodwin L."/>
            <person name="Nolan M."/>
            <person name="Hauser L."/>
            <person name="Land M."/>
            <person name="Davenport K.W."/>
            <person name="Woyke T."/>
            <person name="Haggblom M.M."/>
        </authorList>
    </citation>
    <scope>NUCLEOTIDE SEQUENCE</scope>
    <source>
        <strain evidence="2">ATCC BAA-1853 / DSM 23119 / SP1PR4</strain>
    </source>
</reference>
<dbReference type="PANTHER" id="PTHR48050">
    <property type="entry name" value="STEROL 3-BETA-GLUCOSYLTRANSFERASE"/>
    <property type="match status" value="1"/>
</dbReference>
<keyword evidence="2" id="KW-1185">Reference proteome</keyword>
<dbReference type="EMBL" id="CP002467">
    <property type="protein sequence ID" value="ADV82704.1"/>
    <property type="molecule type" value="Genomic_DNA"/>
</dbReference>
<sequence length="434" mass="47466">MKIGFVSLPLSGHLHPMTALARKLKFRGHEVVFIGVPDVGPVVRAAGLDFISYCETEYPVGSIAEVYAPISKLHGTEVIRYQGRKLSPPFTAVALESLPEKLLESGVEALVLDAAHLFMELVPMRLGMPYVHIWNVLHLDFSGASPMCFFGWPHETSAQAMQRNVEGLQFVGEAIQPLVEVAMAHAEKVGLQVDWSVPGSTLSRLAIISQTPKGFDFPEIPWPENFYYAGPFHDDQGRASVPFPWEKLTGAPLIYASLGTLVNGLDYLYKTILAAVERIPNIQVVLSVGKNIDLESLGTIPPNTIVVRSAPQIELLKRAELCITHAGLNTALESLAQGVPMVAIPVGYDQPGVAARIAYHGVGEFIEVEDLTVEGLSGLIETVLKKGGYHDRARHFQRVIAETRGLDRAADVIEQVFVKDRAQEALQEDAAQRI</sequence>
<evidence type="ECO:0000313" key="2">
    <source>
        <dbReference type="Proteomes" id="UP000006844"/>
    </source>
</evidence>
<dbReference type="HOGENOM" id="CLU_000537_7_1_0"/>
<dbReference type="RefSeq" id="WP_013568437.1">
    <property type="nucleotide sequence ID" value="NC_014963.1"/>
</dbReference>
<dbReference type="GO" id="GO:0016758">
    <property type="term" value="F:hexosyltransferase activity"/>
    <property type="evidence" value="ECO:0007669"/>
    <property type="project" value="UniProtKB-ARBA"/>
</dbReference>
<proteinExistence type="predicted"/>
<dbReference type="Gene3D" id="3.40.50.2000">
    <property type="entry name" value="Glycogen Phosphorylase B"/>
    <property type="match status" value="2"/>
</dbReference>
<organism evidence="1 2">
    <name type="scientific">Terriglobus saanensis (strain ATCC BAA-1853 / DSM 23119 / SP1PR4)</name>
    <dbReference type="NCBI Taxonomy" id="401053"/>
    <lineage>
        <taxon>Bacteria</taxon>
        <taxon>Pseudomonadati</taxon>
        <taxon>Acidobacteriota</taxon>
        <taxon>Terriglobia</taxon>
        <taxon>Terriglobales</taxon>
        <taxon>Acidobacteriaceae</taxon>
        <taxon>Terriglobus</taxon>
    </lineage>
</organism>
<evidence type="ECO:0000313" key="1">
    <source>
        <dbReference type="EMBL" id="ADV82704.1"/>
    </source>
</evidence>
<dbReference type="Proteomes" id="UP000006844">
    <property type="component" value="Chromosome"/>
</dbReference>
<dbReference type="AlphaFoldDB" id="E8V5U5"/>
<dbReference type="SUPFAM" id="SSF53756">
    <property type="entry name" value="UDP-Glycosyltransferase/glycogen phosphorylase"/>
    <property type="match status" value="1"/>
</dbReference>
<dbReference type="GO" id="GO:0017000">
    <property type="term" value="P:antibiotic biosynthetic process"/>
    <property type="evidence" value="ECO:0007669"/>
    <property type="project" value="UniProtKB-ARBA"/>
</dbReference>
<name>E8V5U5_TERSS</name>